<evidence type="ECO:0000256" key="1">
    <source>
        <dbReference type="SAM" id="Phobius"/>
    </source>
</evidence>
<organism evidence="3">
    <name type="scientific">freshwater metagenome</name>
    <dbReference type="NCBI Taxonomy" id="449393"/>
    <lineage>
        <taxon>unclassified sequences</taxon>
        <taxon>metagenomes</taxon>
        <taxon>ecological metagenomes</taxon>
    </lineage>
</organism>
<dbReference type="InterPro" id="IPR050469">
    <property type="entry name" value="Diguanylate_Cyclase"/>
</dbReference>
<feature type="transmembrane region" description="Helical" evidence="1">
    <location>
        <begin position="101"/>
        <end position="123"/>
    </location>
</feature>
<dbReference type="EMBL" id="CAESAM010000010">
    <property type="protein sequence ID" value="CAB4333863.1"/>
    <property type="molecule type" value="Genomic_DNA"/>
</dbReference>
<dbReference type="Pfam" id="PF00990">
    <property type="entry name" value="GGDEF"/>
    <property type="match status" value="1"/>
</dbReference>
<feature type="transmembrane region" description="Helical" evidence="1">
    <location>
        <begin position="135"/>
        <end position="152"/>
    </location>
</feature>
<name>A0A6J5Z289_9ZZZZ</name>
<evidence type="ECO:0000259" key="2">
    <source>
        <dbReference type="PROSITE" id="PS50887"/>
    </source>
</evidence>
<reference evidence="3" key="1">
    <citation type="submission" date="2020-05" db="EMBL/GenBank/DDBJ databases">
        <authorList>
            <person name="Chiriac C."/>
            <person name="Salcher M."/>
            <person name="Ghai R."/>
            <person name="Kavagutti S V."/>
        </authorList>
    </citation>
    <scope>NUCLEOTIDE SEQUENCE</scope>
</reference>
<feature type="transmembrane region" description="Helical" evidence="1">
    <location>
        <begin position="69"/>
        <end position="94"/>
    </location>
</feature>
<feature type="transmembrane region" description="Helical" evidence="1">
    <location>
        <begin position="164"/>
        <end position="181"/>
    </location>
</feature>
<keyword evidence="1" id="KW-0812">Transmembrane</keyword>
<proteinExistence type="predicted"/>
<dbReference type="SUPFAM" id="SSF55073">
    <property type="entry name" value="Nucleotide cyclase"/>
    <property type="match status" value="1"/>
</dbReference>
<dbReference type="PROSITE" id="PS50887">
    <property type="entry name" value="GGDEF"/>
    <property type="match status" value="1"/>
</dbReference>
<dbReference type="NCBIfam" id="TIGR00254">
    <property type="entry name" value="GGDEF"/>
    <property type="match status" value="1"/>
</dbReference>
<feature type="transmembrane region" description="Helical" evidence="1">
    <location>
        <begin position="36"/>
        <end position="57"/>
    </location>
</feature>
<dbReference type="AlphaFoldDB" id="A0A6J5Z289"/>
<dbReference type="EMBL" id="CAFBOH010000017">
    <property type="protein sequence ID" value="CAB4973022.1"/>
    <property type="molecule type" value="Genomic_DNA"/>
</dbReference>
<dbReference type="Gene3D" id="3.30.70.270">
    <property type="match status" value="1"/>
</dbReference>
<accession>A0A6J5Z289</accession>
<dbReference type="InterPro" id="IPR029787">
    <property type="entry name" value="Nucleotide_cyclase"/>
</dbReference>
<dbReference type="PANTHER" id="PTHR45138:SF9">
    <property type="entry name" value="DIGUANYLATE CYCLASE DGCM-RELATED"/>
    <property type="match status" value="1"/>
</dbReference>
<feature type="transmembrane region" description="Helical" evidence="1">
    <location>
        <begin position="187"/>
        <end position="204"/>
    </location>
</feature>
<evidence type="ECO:0000313" key="4">
    <source>
        <dbReference type="EMBL" id="CAB4973022.1"/>
    </source>
</evidence>
<feature type="domain" description="GGDEF" evidence="2">
    <location>
        <begin position="245"/>
        <end position="375"/>
    </location>
</feature>
<keyword evidence="1" id="KW-1133">Transmembrane helix</keyword>
<keyword evidence="1" id="KW-0472">Membrane</keyword>
<gene>
    <name evidence="4" type="ORF">UFOPK3935_00256</name>
    <name evidence="3" type="ORF">UFOPK4171_00210</name>
</gene>
<dbReference type="CDD" id="cd01949">
    <property type="entry name" value="GGDEF"/>
    <property type="match status" value="1"/>
</dbReference>
<dbReference type="InterPro" id="IPR043128">
    <property type="entry name" value="Rev_trsase/Diguanyl_cyclase"/>
</dbReference>
<dbReference type="GO" id="GO:0052621">
    <property type="term" value="F:diguanylate cyclase activity"/>
    <property type="evidence" value="ECO:0007669"/>
    <property type="project" value="TreeGrafter"/>
</dbReference>
<dbReference type="InterPro" id="IPR000160">
    <property type="entry name" value="GGDEF_dom"/>
</dbReference>
<dbReference type="PANTHER" id="PTHR45138">
    <property type="entry name" value="REGULATORY COMPONENTS OF SENSORY TRANSDUCTION SYSTEM"/>
    <property type="match status" value="1"/>
</dbReference>
<feature type="transmembrane region" description="Helical" evidence="1">
    <location>
        <begin position="6"/>
        <end position="24"/>
    </location>
</feature>
<evidence type="ECO:0000313" key="3">
    <source>
        <dbReference type="EMBL" id="CAB4333863.1"/>
    </source>
</evidence>
<dbReference type="SMART" id="SM00267">
    <property type="entry name" value="GGDEF"/>
    <property type="match status" value="1"/>
</dbReference>
<protein>
    <submittedName>
        <fullName evidence="3">Unannotated protein</fullName>
    </submittedName>
</protein>
<sequence length="375" mass="41073">MQLPEVLSDLCYSLFYPLIFFGIVRSFTQRVKIGALELLDTVIVAVGFTSVLTAFFLKPAMLTFAGSAFSVFLSILYPVGDVVILAMALVYLLLTPISKRTILLFTGLLSFSLSDLFFLWLSINSRYQFGSITDDGWLLGLLLISLSLSYSGGDSKFSEKISSYAATISLIASATLLGVAAFKPGYFPTFILIPGFITIALAFIRMSFALQEANSAGTERALARTDELTGLANRRNFLLKLNEFKSGFVFLLDLDGFKNVNDSLGHDAGDQLLKQVATRFTRALPVSTELARLGGDEFGVIAQVNKTEAMELAQALRATLSYPISLSAEQIKIDVSIGVAEFTGELTSSELLHRADLMMYEAKRNKSGVDIWQEK</sequence>